<dbReference type="EMBL" id="JBIAJP010000001">
    <property type="protein sequence ID" value="MFF0002760.1"/>
    <property type="molecule type" value="Genomic_DNA"/>
</dbReference>
<protein>
    <submittedName>
        <fullName evidence="2">SH3 domain-containing protein</fullName>
    </submittedName>
</protein>
<dbReference type="Gene3D" id="2.30.30.40">
    <property type="entry name" value="SH3 Domains"/>
    <property type="match status" value="1"/>
</dbReference>
<dbReference type="InterPro" id="IPR003646">
    <property type="entry name" value="SH3-like_bac-type"/>
</dbReference>
<dbReference type="Proteomes" id="UP001601422">
    <property type="component" value="Unassembled WGS sequence"/>
</dbReference>
<keyword evidence="3" id="KW-1185">Reference proteome</keyword>
<dbReference type="Pfam" id="PF08239">
    <property type="entry name" value="SH3_3"/>
    <property type="match status" value="1"/>
</dbReference>
<evidence type="ECO:0000313" key="2">
    <source>
        <dbReference type="EMBL" id="MFF0002760.1"/>
    </source>
</evidence>
<gene>
    <name evidence="2" type="ORF">ACFYQT_04760</name>
</gene>
<name>A0ABW6MNZ9_9ACTN</name>
<comment type="caution">
    <text evidence="2">The sequence shown here is derived from an EMBL/GenBank/DDBJ whole genome shotgun (WGS) entry which is preliminary data.</text>
</comment>
<sequence length="55" mass="5910">MRNGPSTSYASLGFLGKGTKIDPDCTKDNWLYGKVLTGANAGKWGWVSISYLDPA</sequence>
<feature type="domain" description="SH3b" evidence="1">
    <location>
        <begin position="1"/>
        <end position="52"/>
    </location>
</feature>
<reference evidence="2 3" key="1">
    <citation type="submission" date="2024-10" db="EMBL/GenBank/DDBJ databases">
        <title>The Natural Products Discovery Center: Release of the First 8490 Sequenced Strains for Exploring Actinobacteria Biosynthetic Diversity.</title>
        <authorList>
            <person name="Kalkreuter E."/>
            <person name="Kautsar S.A."/>
            <person name="Yang D."/>
            <person name="Bader C.D."/>
            <person name="Teijaro C.N."/>
            <person name="Fluegel L."/>
            <person name="Davis C.M."/>
            <person name="Simpson J.R."/>
            <person name="Lauterbach L."/>
            <person name="Steele A.D."/>
            <person name="Gui C."/>
            <person name="Meng S."/>
            <person name="Li G."/>
            <person name="Viehrig K."/>
            <person name="Ye F."/>
            <person name="Su P."/>
            <person name="Kiefer A.F."/>
            <person name="Nichols A."/>
            <person name="Cepeda A.J."/>
            <person name="Yan W."/>
            <person name="Fan B."/>
            <person name="Jiang Y."/>
            <person name="Adhikari A."/>
            <person name="Zheng C.-J."/>
            <person name="Schuster L."/>
            <person name="Cowan T.M."/>
            <person name="Smanski M.J."/>
            <person name="Chevrette M.G."/>
            <person name="De Carvalho L.P.S."/>
            <person name="Shen B."/>
        </authorList>
    </citation>
    <scope>NUCLEOTIDE SEQUENCE [LARGE SCALE GENOMIC DNA]</scope>
    <source>
        <strain evidence="2 3">NPDC005497</strain>
    </source>
</reference>
<accession>A0ABW6MNZ9</accession>
<evidence type="ECO:0000259" key="1">
    <source>
        <dbReference type="Pfam" id="PF08239"/>
    </source>
</evidence>
<evidence type="ECO:0000313" key="3">
    <source>
        <dbReference type="Proteomes" id="UP001601422"/>
    </source>
</evidence>
<proteinExistence type="predicted"/>
<organism evidence="2 3">
    <name type="scientific">Streptomyces tibetensis</name>
    <dbReference type="NCBI Taxonomy" id="2382123"/>
    <lineage>
        <taxon>Bacteria</taxon>
        <taxon>Bacillati</taxon>
        <taxon>Actinomycetota</taxon>
        <taxon>Actinomycetes</taxon>
        <taxon>Kitasatosporales</taxon>
        <taxon>Streptomycetaceae</taxon>
        <taxon>Streptomyces</taxon>
    </lineage>
</organism>
<dbReference type="RefSeq" id="WP_361938065.1">
    <property type="nucleotide sequence ID" value="NZ_JBEXVS010000037.1"/>
</dbReference>